<dbReference type="EMBL" id="CAJFCW020000006">
    <property type="protein sequence ID" value="CAG9125285.1"/>
    <property type="molecule type" value="Genomic_DNA"/>
</dbReference>
<evidence type="ECO:0000313" key="2">
    <source>
        <dbReference type="EMBL" id="CAD5228924.1"/>
    </source>
</evidence>
<dbReference type="SUPFAM" id="SSF52833">
    <property type="entry name" value="Thioredoxin-like"/>
    <property type="match status" value="1"/>
</dbReference>
<keyword evidence="3" id="KW-1185">Reference proteome</keyword>
<dbReference type="InterPro" id="IPR008554">
    <property type="entry name" value="Glutaredoxin-like"/>
</dbReference>
<dbReference type="Proteomes" id="UP000614601">
    <property type="component" value="Unassembled WGS sequence"/>
</dbReference>
<accession>A0A811LMI3</accession>
<reference evidence="2" key="1">
    <citation type="submission" date="2020-09" db="EMBL/GenBank/DDBJ databases">
        <authorList>
            <person name="Kikuchi T."/>
        </authorList>
    </citation>
    <scope>NUCLEOTIDE SEQUENCE</scope>
    <source>
        <strain evidence="2">SH1</strain>
    </source>
</reference>
<evidence type="ECO:0000313" key="3">
    <source>
        <dbReference type="Proteomes" id="UP000614601"/>
    </source>
</evidence>
<comment type="caution">
    <text evidence="2">The sequence shown here is derived from an EMBL/GenBank/DDBJ whole genome shotgun (WGS) entry which is preliminary data.</text>
</comment>
<gene>
    <name evidence="2" type="ORF">BOKJ2_LOCUS12983</name>
</gene>
<evidence type="ECO:0000256" key="1">
    <source>
        <dbReference type="RuleBase" id="RU363082"/>
    </source>
</evidence>
<dbReference type="InterPro" id="IPR036249">
    <property type="entry name" value="Thioredoxin-like_sf"/>
</dbReference>
<proteinExistence type="inferred from homology"/>
<comment type="similarity">
    <text evidence="1">Belongs to the glutaredoxin family.</text>
</comment>
<protein>
    <recommendedName>
        <fullName evidence="1">Glutaredoxin-like protein</fullName>
    </recommendedName>
</protein>
<dbReference type="Proteomes" id="UP000783686">
    <property type="component" value="Unassembled WGS sequence"/>
</dbReference>
<dbReference type="AlphaFoldDB" id="A0A811LMI3"/>
<keyword evidence="1" id="KW-0813">Transport</keyword>
<keyword evidence="1" id="KW-0249">Electron transport</keyword>
<dbReference type="Gene3D" id="3.40.30.10">
    <property type="entry name" value="Glutaredoxin"/>
    <property type="match status" value="1"/>
</dbReference>
<dbReference type="EMBL" id="CAJFDH010000006">
    <property type="protein sequence ID" value="CAD5228924.1"/>
    <property type="molecule type" value="Genomic_DNA"/>
</dbReference>
<sequence length="97" mass="11351">MGAQAHTVAHRPPIQTHYDEVSQLTGLKRGCRGDDLRRYLSKTGLKLDFVEVDIRIDKTIFEKFKYDIPVLMEDDKVVLKHRFSKAQLEKYLEKNMS</sequence>
<name>A0A811LMI3_9BILA</name>
<dbReference type="OrthoDB" id="429967at2759"/>
<organism evidence="2 3">
    <name type="scientific">Bursaphelenchus okinawaensis</name>
    <dbReference type="NCBI Taxonomy" id="465554"/>
    <lineage>
        <taxon>Eukaryota</taxon>
        <taxon>Metazoa</taxon>
        <taxon>Ecdysozoa</taxon>
        <taxon>Nematoda</taxon>
        <taxon>Chromadorea</taxon>
        <taxon>Rhabditida</taxon>
        <taxon>Tylenchina</taxon>
        <taxon>Tylenchomorpha</taxon>
        <taxon>Aphelenchoidea</taxon>
        <taxon>Aphelenchoididae</taxon>
        <taxon>Bursaphelenchus</taxon>
    </lineage>
</organism>
<dbReference type="Pfam" id="PF05768">
    <property type="entry name" value="Glrx-like"/>
    <property type="match status" value="1"/>
</dbReference>